<evidence type="ECO:0000256" key="1">
    <source>
        <dbReference type="ARBA" id="ARBA00006484"/>
    </source>
</evidence>
<dbReference type="Gene3D" id="3.40.50.720">
    <property type="entry name" value="NAD(P)-binding Rossmann-like Domain"/>
    <property type="match status" value="2"/>
</dbReference>
<reference evidence="2 3" key="1">
    <citation type="submission" date="2019-01" db="EMBL/GenBank/DDBJ databases">
        <title>Sequencing of cultivated peanut Arachis hypogaea provides insights into genome evolution and oil improvement.</title>
        <authorList>
            <person name="Chen X."/>
        </authorList>
    </citation>
    <scope>NUCLEOTIDE SEQUENCE [LARGE SCALE GENOMIC DNA]</scope>
    <source>
        <strain evidence="3">cv. Fuhuasheng</strain>
        <tissue evidence="2">Leaves</tissue>
    </source>
</reference>
<dbReference type="EMBL" id="SDMP01000018">
    <property type="protein sequence ID" value="RYQ96295.1"/>
    <property type="molecule type" value="Genomic_DNA"/>
</dbReference>
<sequence length="203" mass="22652">MEPASLGLEGASVVISSRKQVLFPFSSFLSPINYIHYSISLFLQQNVEEAAKKLRAKGIEVLALVCHVSNDQQRKDLIQKIAQCRNIYVIVSTAAANPSVDPILQTKDSALAAEMAPNTRVNCIAPGFVPTNFASFITSYQSLSEYCKISRNMFHSKSLRQDSTSRELLLLQKLEEVGNSVKVENSQLHELQDEEKHKGVLKW</sequence>
<organism evidence="2 3">
    <name type="scientific">Arachis hypogaea</name>
    <name type="common">Peanut</name>
    <dbReference type="NCBI Taxonomy" id="3818"/>
    <lineage>
        <taxon>Eukaryota</taxon>
        <taxon>Viridiplantae</taxon>
        <taxon>Streptophyta</taxon>
        <taxon>Embryophyta</taxon>
        <taxon>Tracheophyta</taxon>
        <taxon>Spermatophyta</taxon>
        <taxon>Magnoliopsida</taxon>
        <taxon>eudicotyledons</taxon>
        <taxon>Gunneridae</taxon>
        <taxon>Pentapetalae</taxon>
        <taxon>rosids</taxon>
        <taxon>fabids</taxon>
        <taxon>Fabales</taxon>
        <taxon>Fabaceae</taxon>
        <taxon>Papilionoideae</taxon>
        <taxon>50 kb inversion clade</taxon>
        <taxon>dalbergioids sensu lato</taxon>
        <taxon>Dalbergieae</taxon>
        <taxon>Pterocarpus clade</taxon>
        <taxon>Arachis</taxon>
    </lineage>
</organism>
<evidence type="ECO:0000313" key="3">
    <source>
        <dbReference type="Proteomes" id="UP000289738"/>
    </source>
</evidence>
<proteinExistence type="inferred from homology"/>
<gene>
    <name evidence="2" type="ORF">Ahy_B08g092002</name>
</gene>
<evidence type="ECO:0000313" key="2">
    <source>
        <dbReference type="EMBL" id="RYQ96295.1"/>
    </source>
</evidence>
<dbReference type="PANTHER" id="PTHR43943:SF2">
    <property type="entry name" value="DEHYDROGENASE_REDUCTASE 4"/>
    <property type="match status" value="1"/>
</dbReference>
<dbReference type="InterPro" id="IPR036291">
    <property type="entry name" value="NAD(P)-bd_dom_sf"/>
</dbReference>
<accession>A0A444Y2Y0</accession>
<dbReference type="AlphaFoldDB" id="A0A444Y2Y0"/>
<protein>
    <submittedName>
        <fullName evidence="2">Uncharacterized protein</fullName>
    </submittedName>
</protein>
<dbReference type="STRING" id="3818.A0A444Y2Y0"/>
<keyword evidence="3" id="KW-1185">Reference proteome</keyword>
<name>A0A444Y2Y0_ARAHY</name>
<dbReference type="PANTHER" id="PTHR43943">
    <property type="entry name" value="DEHYDROGENASE/REDUCTASE (SDR FAMILY) MEMBER 4"/>
    <property type="match status" value="1"/>
</dbReference>
<dbReference type="Proteomes" id="UP000289738">
    <property type="component" value="Chromosome B08"/>
</dbReference>
<comment type="caution">
    <text evidence="2">The sequence shown here is derived from an EMBL/GenBank/DDBJ whole genome shotgun (WGS) entry which is preliminary data.</text>
</comment>
<comment type="similarity">
    <text evidence="1">Belongs to the short-chain dehydrogenases/reductases (SDR) family.</text>
</comment>
<dbReference type="SUPFAM" id="SSF51735">
    <property type="entry name" value="NAD(P)-binding Rossmann-fold domains"/>
    <property type="match status" value="1"/>
</dbReference>